<keyword evidence="1" id="KW-0472">Membrane</keyword>
<dbReference type="SUPFAM" id="SSF50156">
    <property type="entry name" value="PDZ domain-like"/>
    <property type="match status" value="1"/>
</dbReference>
<evidence type="ECO:0000313" key="4">
    <source>
        <dbReference type="Proteomes" id="UP001221597"/>
    </source>
</evidence>
<protein>
    <submittedName>
        <fullName evidence="3">PDZ domain-containing protein</fullName>
    </submittedName>
</protein>
<dbReference type="Proteomes" id="UP001221597">
    <property type="component" value="Chromosome"/>
</dbReference>
<keyword evidence="1" id="KW-0812">Transmembrane</keyword>
<gene>
    <name evidence="3" type="ORF">P9989_15465</name>
</gene>
<feature type="domain" description="PDZ" evidence="2">
    <location>
        <begin position="311"/>
        <end position="348"/>
    </location>
</feature>
<evidence type="ECO:0000259" key="2">
    <source>
        <dbReference type="Pfam" id="PF17820"/>
    </source>
</evidence>
<evidence type="ECO:0000313" key="3">
    <source>
        <dbReference type="EMBL" id="WFT73757.1"/>
    </source>
</evidence>
<dbReference type="Pfam" id="PF17820">
    <property type="entry name" value="PDZ_6"/>
    <property type="match status" value="1"/>
</dbReference>
<dbReference type="Gene3D" id="2.30.42.10">
    <property type="match status" value="1"/>
</dbReference>
<feature type="transmembrane region" description="Helical" evidence="1">
    <location>
        <begin position="20"/>
        <end position="36"/>
    </location>
</feature>
<evidence type="ECO:0000256" key="1">
    <source>
        <dbReference type="SAM" id="Phobius"/>
    </source>
</evidence>
<keyword evidence="4" id="KW-1185">Reference proteome</keyword>
<keyword evidence="1" id="KW-1133">Transmembrane helix</keyword>
<sequence>MDVWWDEIGNGLAKLFVQPLFYWSVILLFMLSVRRIKQERSTFGTRVYDIFAEGRSTWRVSLVGGAVLSVLAIGGGIVVTYPFLLLLSLVTILLSLTLKLTWLSAAYTFGITYLLLMAVPYMPAGFLPEGWADALENTSLEGVALMMSVLFLIEGVILAKTSSRRTFPERVKGNRGKMVGQHRVKKLVLIPMVGLLPAGAIEPFAPWWPIFSIGANSYGLIFVPLLVGWEWVARAQTPKLVAMKAGRQTLIIAIVALVLSAASLYWPILSLAAVAVCLLGREMVYAFHRMHEKRQPFFTADHRGVRILGTIPGSPADKMDLLPGELIVRVNSIPVTSVEEFYEALQTNRALSKIEVKDFRGENRFTQRATYEGEHHELGILFVQESFRKQLAE</sequence>
<dbReference type="RefSeq" id="WP_283075764.1">
    <property type="nucleotide sequence ID" value="NZ_CP121671.1"/>
</dbReference>
<proteinExistence type="predicted"/>
<organism evidence="3 4">
    <name type="scientific">Halobacillus naozhouensis</name>
    <dbReference type="NCBI Taxonomy" id="554880"/>
    <lineage>
        <taxon>Bacteria</taxon>
        <taxon>Bacillati</taxon>
        <taxon>Bacillota</taxon>
        <taxon>Bacilli</taxon>
        <taxon>Bacillales</taxon>
        <taxon>Bacillaceae</taxon>
        <taxon>Halobacillus</taxon>
    </lineage>
</organism>
<dbReference type="EMBL" id="CP121671">
    <property type="protein sequence ID" value="WFT73757.1"/>
    <property type="molecule type" value="Genomic_DNA"/>
</dbReference>
<feature type="transmembrane region" description="Helical" evidence="1">
    <location>
        <begin position="81"/>
        <end position="98"/>
    </location>
</feature>
<reference evidence="3 4" key="1">
    <citation type="submission" date="2023-04" db="EMBL/GenBank/DDBJ databases">
        <title>Genome sequence of Halobacillus naozhouensis KACC 21980.</title>
        <authorList>
            <person name="Kim S."/>
            <person name="Heo J."/>
            <person name="Kwon S.-W."/>
        </authorList>
    </citation>
    <scope>NUCLEOTIDE SEQUENCE [LARGE SCALE GENOMIC DNA]</scope>
    <source>
        <strain evidence="3 4">KCTC 13234</strain>
    </source>
</reference>
<dbReference type="InterPro" id="IPR036034">
    <property type="entry name" value="PDZ_sf"/>
</dbReference>
<dbReference type="InterPro" id="IPR041489">
    <property type="entry name" value="PDZ_6"/>
</dbReference>
<feature type="transmembrane region" description="Helical" evidence="1">
    <location>
        <begin position="207"/>
        <end position="233"/>
    </location>
</feature>
<feature type="transmembrane region" description="Helical" evidence="1">
    <location>
        <begin position="57"/>
        <end position="75"/>
    </location>
</feature>
<feature type="transmembrane region" description="Helical" evidence="1">
    <location>
        <begin position="105"/>
        <end position="123"/>
    </location>
</feature>
<accession>A0ABY8IUH4</accession>
<feature type="transmembrane region" description="Helical" evidence="1">
    <location>
        <begin position="143"/>
        <end position="163"/>
    </location>
</feature>
<feature type="transmembrane region" description="Helical" evidence="1">
    <location>
        <begin position="184"/>
        <end position="201"/>
    </location>
</feature>
<name>A0ABY8IUH4_9BACI</name>